<comment type="caution">
    <text evidence="2">The sequence shown here is derived from an EMBL/GenBank/DDBJ whole genome shotgun (WGS) entry which is preliminary data.</text>
</comment>
<protein>
    <submittedName>
        <fullName evidence="2">PDSS2</fullName>
        <ecNumber evidence="2">2.5.1.91</ecNumber>
    </submittedName>
</protein>
<evidence type="ECO:0000256" key="1">
    <source>
        <dbReference type="RuleBase" id="RU004466"/>
    </source>
</evidence>
<dbReference type="EMBL" id="CAHIKZ030003869">
    <property type="protein sequence ID" value="CAE1304842.1"/>
    <property type="molecule type" value="Genomic_DNA"/>
</dbReference>
<dbReference type="AlphaFoldDB" id="A0A812DLT2"/>
<dbReference type="SUPFAM" id="SSF48576">
    <property type="entry name" value="Terpenoid synthases"/>
    <property type="match status" value="1"/>
</dbReference>
<sequence length="313" mass="34490">MSNAEKVVGYPTSFMSLRCLLSDELSNVALQMRKLVGTNHPLLKTARGLLYDSKHNLQTRGLIVLLIAKAAGPAKNSSTTDTMIAGISPSQRTLAEITEMIHTAKLIHKGVINLSRMKDIDKTERDELHFGNKIAILIGDFLLANACTALAELRNTKVVDMISISIKEMMESEFTDFLDVDGHPQLKETVTFSDWCQYTYLSFGSLLAHSCQAAAILAGHNRHIQECAFEFGKNLAYAHQLNDDMKPFVDSTKGSAISITAATAPLVNLIEKQGSNVFPSLMTAFTSPAQKMKVSFFPSLFFSNFFEVFVSLL</sequence>
<evidence type="ECO:0000313" key="3">
    <source>
        <dbReference type="Proteomes" id="UP000597762"/>
    </source>
</evidence>
<evidence type="ECO:0000313" key="2">
    <source>
        <dbReference type="EMBL" id="CAE1304842.1"/>
    </source>
</evidence>
<name>A0A812DLT2_ACAPH</name>
<dbReference type="Proteomes" id="UP000597762">
    <property type="component" value="Unassembled WGS sequence"/>
</dbReference>
<dbReference type="EC" id="2.5.1.91" evidence="2"/>
<dbReference type="InterPro" id="IPR000092">
    <property type="entry name" value="Polyprenyl_synt"/>
</dbReference>
<keyword evidence="1 2" id="KW-0808">Transferase</keyword>
<gene>
    <name evidence="2" type="ORF">SPHA_57364</name>
</gene>
<comment type="similarity">
    <text evidence="1">Belongs to the FPP/GGPP synthase family.</text>
</comment>
<organism evidence="2 3">
    <name type="scientific">Acanthosepion pharaonis</name>
    <name type="common">Pharaoh cuttlefish</name>
    <name type="synonym">Sepia pharaonis</name>
    <dbReference type="NCBI Taxonomy" id="158019"/>
    <lineage>
        <taxon>Eukaryota</taxon>
        <taxon>Metazoa</taxon>
        <taxon>Spiralia</taxon>
        <taxon>Lophotrochozoa</taxon>
        <taxon>Mollusca</taxon>
        <taxon>Cephalopoda</taxon>
        <taxon>Coleoidea</taxon>
        <taxon>Decapodiformes</taxon>
        <taxon>Sepiida</taxon>
        <taxon>Sepiina</taxon>
        <taxon>Sepiidae</taxon>
        <taxon>Acanthosepion</taxon>
    </lineage>
</organism>
<dbReference type="Pfam" id="PF00348">
    <property type="entry name" value="polyprenyl_synt"/>
    <property type="match status" value="1"/>
</dbReference>
<dbReference type="GO" id="GO:0097269">
    <property type="term" value="F:all-trans-decaprenyl-diphosphate synthase activity"/>
    <property type="evidence" value="ECO:0007669"/>
    <property type="project" value="UniProtKB-EC"/>
</dbReference>
<dbReference type="GO" id="GO:1990234">
    <property type="term" value="C:transferase complex"/>
    <property type="evidence" value="ECO:0007669"/>
    <property type="project" value="TreeGrafter"/>
</dbReference>
<proteinExistence type="inferred from homology"/>
<dbReference type="GO" id="GO:0008299">
    <property type="term" value="P:isoprenoid biosynthetic process"/>
    <property type="evidence" value="ECO:0007669"/>
    <property type="project" value="InterPro"/>
</dbReference>
<reference evidence="2" key="1">
    <citation type="submission" date="2021-01" db="EMBL/GenBank/DDBJ databases">
        <authorList>
            <person name="Li R."/>
            <person name="Bekaert M."/>
        </authorList>
    </citation>
    <scope>NUCLEOTIDE SEQUENCE</scope>
    <source>
        <strain evidence="2">Farmed</strain>
    </source>
</reference>
<dbReference type="GO" id="GO:0005739">
    <property type="term" value="C:mitochondrion"/>
    <property type="evidence" value="ECO:0007669"/>
    <property type="project" value="TreeGrafter"/>
</dbReference>
<dbReference type="OrthoDB" id="9983019at2759"/>
<keyword evidence="3" id="KW-1185">Reference proteome</keyword>
<dbReference type="GO" id="GO:0006744">
    <property type="term" value="P:ubiquinone biosynthetic process"/>
    <property type="evidence" value="ECO:0007669"/>
    <property type="project" value="TreeGrafter"/>
</dbReference>
<accession>A0A812DLT2</accession>
<dbReference type="InterPro" id="IPR008949">
    <property type="entry name" value="Isoprenoid_synthase_dom_sf"/>
</dbReference>
<dbReference type="Gene3D" id="1.10.600.10">
    <property type="entry name" value="Farnesyl Diphosphate Synthase"/>
    <property type="match status" value="1"/>
</dbReference>
<dbReference type="PANTHER" id="PTHR12001">
    <property type="entry name" value="GERANYLGERANYL PYROPHOSPHATE SYNTHASE"/>
    <property type="match status" value="1"/>
</dbReference>
<dbReference type="PANTHER" id="PTHR12001:SF55">
    <property type="entry name" value="ALL TRANS-POLYPRENYL-DIPHOSPHATE SYNTHASE PDSS2"/>
    <property type="match status" value="1"/>
</dbReference>